<gene>
    <name evidence="1" type="ORF">SAMN05443636_1034</name>
</gene>
<keyword evidence="2" id="KW-1185">Reference proteome</keyword>
<dbReference type="STRING" id="43928.SAMN05443636_1034"/>
<sequence length="62" mass="6866">MSRNGSEFRGLLHDLHADGCDGQEYSACRPVVREDPCEPGDRLDVVYMAWCGECGAADYEVI</sequence>
<name>A0A1M5MJK2_9EURY</name>
<dbReference type="OrthoDB" id="350795at2157"/>
<accession>A0A1M5MJK2</accession>
<evidence type="ECO:0000313" key="1">
    <source>
        <dbReference type="EMBL" id="SHG77421.1"/>
    </source>
</evidence>
<organism evidence="1 2">
    <name type="scientific">Halobaculum gomorrense</name>
    <dbReference type="NCBI Taxonomy" id="43928"/>
    <lineage>
        <taxon>Archaea</taxon>
        <taxon>Methanobacteriati</taxon>
        <taxon>Methanobacteriota</taxon>
        <taxon>Stenosarchaea group</taxon>
        <taxon>Halobacteria</taxon>
        <taxon>Halobacteriales</taxon>
        <taxon>Haloferacaceae</taxon>
        <taxon>Halobaculum</taxon>
    </lineage>
</organism>
<protein>
    <submittedName>
        <fullName evidence="1">Uncharacterized protein</fullName>
    </submittedName>
</protein>
<dbReference type="AlphaFoldDB" id="A0A1M5MJK2"/>
<dbReference type="Proteomes" id="UP000184357">
    <property type="component" value="Unassembled WGS sequence"/>
</dbReference>
<reference evidence="1 2" key="1">
    <citation type="submission" date="2016-11" db="EMBL/GenBank/DDBJ databases">
        <authorList>
            <person name="Jaros S."/>
            <person name="Januszkiewicz K."/>
            <person name="Wedrychowicz H."/>
        </authorList>
    </citation>
    <scope>NUCLEOTIDE SEQUENCE [LARGE SCALE GENOMIC DNA]</scope>
    <source>
        <strain evidence="1 2">DSM 9297</strain>
    </source>
</reference>
<dbReference type="RefSeq" id="WP_073307322.1">
    <property type="nucleotide sequence ID" value="NZ_FQWV01000002.1"/>
</dbReference>
<proteinExistence type="predicted"/>
<dbReference type="EMBL" id="FQWV01000002">
    <property type="protein sequence ID" value="SHG77421.1"/>
    <property type="molecule type" value="Genomic_DNA"/>
</dbReference>
<evidence type="ECO:0000313" key="2">
    <source>
        <dbReference type="Proteomes" id="UP000184357"/>
    </source>
</evidence>